<evidence type="ECO:0000256" key="3">
    <source>
        <dbReference type="ARBA" id="ARBA00023038"/>
    </source>
</evidence>
<dbReference type="InterPro" id="IPR031865">
    <property type="entry name" value="DUF4757"/>
</dbReference>
<dbReference type="GO" id="GO:0001725">
    <property type="term" value="C:stress fiber"/>
    <property type="evidence" value="ECO:0007669"/>
    <property type="project" value="TreeGrafter"/>
</dbReference>
<dbReference type="GeneID" id="113924210"/>
<dbReference type="OrthoDB" id="15627at2759"/>
<evidence type="ECO:0000259" key="7">
    <source>
        <dbReference type="PROSITE" id="PS50023"/>
    </source>
</evidence>
<dbReference type="PROSITE" id="PS50023">
    <property type="entry name" value="LIM_DOMAIN_2"/>
    <property type="match status" value="1"/>
</dbReference>
<dbReference type="InterPro" id="IPR001781">
    <property type="entry name" value="Znf_LIM"/>
</dbReference>
<gene>
    <name evidence="9" type="primary">LIMCH1</name>
</gene>
<keyword evidence="5" id="KW-0175">Coiled coil</keyword>
<feature type="compositionally biased region" description="Polar residues" evidence="6">
    <location>
        <begin position="115"/>
        <end position="124"/>
    </location>
</feature>
<feature type="compositionally biased region" description="Polar residues" evidence="6">
    <location>
        <begin position="500"/>
        <end position="531"/>
    </location>
</feature>
<dbReference type="GO" id="GO:0051496">
    <property type="term" value="P:positive regulation of stress fiber assembly"/>
    <property type="evidence" value="ECO:0007669"/>
    <property type="project" value="TreeGrafter"/>
</dbReference>
<proteinExistence type="predicted"/>
<feature type="compositionally biased region" description="Basic and acidic residues" evidence="6">
    <location>
        <begin position="731"/>
        <end position="740"/>
    </location>
</feature>
<feature type="region of interest" description="Disordered" evidence="6">
    <location>
        <begin position="682"/>
        <end position="746"/>
    </location>
</feature>
<dbReference type="PANTHER" id="PTHR15551">
    <property type="entry name" value="LIM DOMAIN ONLY 7"/>
    <property type="match status" value="1"/>
</dbReference>
<dbReference type="PROSITE" id="PS00478">
    <property type="entry name" value="LIM_DOMAIN_1"/>
    <property type="match status" value="1"/>
</dbReference>
<dbReference type="RefSeq" id="XP_027453431.1">
    <property type="nucleotide sequence ID" value="XM_027597630.2"/>
</dbReference>
<protein>
    <submittedName>
        <fullName evidence="9">LIM and calponin homology domains-containing protein 1 isoform X6</fullName>
    </submittedName>
</protein>
<feature type="coiled-coil region" evidence="5">
    <location>
        <begin position="628"/>
        <end position="669"/>
    </location>
</feature>
<accession>A0A6J2DCS5</accession>
<evidence type="ECO:0000256" key="6">
    <source>
        <dbReference type="SAM" id="MobiDB-lite"/>
    </source>
</evidence>
<evidence type="ECO:0000256" key="1">
    <source>
        <dbReference type="ARBA" id="ARBA00022723"/>
    </source>
</evidence>
<feature type="compositionally biased region" description="Acidic residues" evidence="6">
    <location>
        <begin position="478"/>
        <end position="491"/>
    </location>
</feature>
<dbReference type="GO" id="GO:0046872">
    <property type="term" value="F:metal ion binding"/>
    <property type="evidence" value="ECO:0007669"/>
    <property type="project" value="UniProtKB-KW"/>
</dbReference>
<feature type="region of interest" description="Disordered" evidence="6">
    <location>
        <begin position="459"/>
        <end position="550"/>
    </location>
</feature>
<feature type="domain" description="LIM zinc-binding" evidence="7">
    <location>
        <begin position="858"/>
        <end position="924"/>
    </location>
</feature>
<feature type="region of interest" description="Disordered" evidence="6">
    <location>
        <begin position="815"/>
        <end position="853"/>
    </location>
</feature>
<feature type="coiled-coil region" evidence="5">
    <location>
        <begin position="200"/>
        <end position="285"/>
    </location>
</feature>
<dbReference type="AlphaFoldDB" id="A0A6J2DCS5"/>
<keyword evidence="3 4" id="KW-0440">LIM domain</keyword>
<evidence type="ECO:0000313" key="8">
    <source>
        <dbReference type="Proteomes" id="UP000515165"/>
    </source>
</evidence>
<sequence>MDSERRVKETDDIESPKRSIRDSGYIDCWDSERSDSLSPPRHGRDDSFDSLDSFGSRSRQTPSPDVVLRGSSDGRGSDSESDLPHRKLPDVKKDDMSARRTSHGEPKSAVPFNQYLPNKSNQTAYVPAPLRKKKAEREEYRKSWSTATSPLGGERPFRYGPRTPVSDDAESTSMFDMRCEEEATVQPHSRARQEQLQLINNQLREEDDKWQDDLARWKSRRRSASQDLIKKEEERKKMEKLLAGEDRTSERRKSIKTYREIVQEKERRERELHEAYKNARSQEEAEGILQQYIERFTISEAVLERLEMPKILERSHSTEPNLTPFLNDPSPMKYLRRQSLPPPKFTATVETTIARTSVLDTSMSAGSGSPSKTVTPKAVPMLTPKPYSQPKNSQEVLKTFKVDGKVSMNGETVHGDKKEKEKECPMVAPASSLTKSQMFEGVARVHGSPVELKQGNSSIEINIKKPNSVPQELRATTEETELNSQEDENDGEETRKGNTEPASSEPQHFTTTVTRSSPTMPFVEFSSSPQLKNDVPEEKDQKKLENEMSGKVELVLSQKVVKPKSPEPEATLTYPFLDKMSETNQLHLPNLYSQVESPGSEKSPVTTPFKFWAWDPEEERRRQEKWQQEQERLLQERYQKEQNKLKEEWEKAQKEVEEEERRYYEEERKIIEDTVVPFTLSSSSADQLSTSSSVTEGSGKMNKMDLENCQEGEQETRQKTPLQGDNNDLLLKPRENHPPEEMGSLTQGALAHSKNPISKGVHQDHQLDTETGALHCGMNSQLAQDPSQNQQVSNPLMHILEDMKPKTLPLDKSINHQIESPSERRKKSPRENFQAGHLSPCSPTPPGQSPNRSISGKKLCSSCGLPLGKGAAMIIETLHLYFHIQCFRCGICKGQLGDAVSGTDVRIRNGLLNCNDCYMRSRSAGQPTTL</sequence>
<dbReference type="Gene3D" id="2.10.110.10">
    <property type="entry name" value="Cysteine Rich Protein"/>
    <property type="match status" value="1"/>
</dbReference>
<keyword evidence="8" id="KW-1185">Reference proteome</keyword>
<name>A0A6J2DCS5_ZALCA</name>
<feature type="compositionally biased region" description="Low complexity" evidence="6">
    <location>
        <begin position="50"/>
        <end position="59"/>
    </location>
</feature>
<dbReference type="Proteomes" id="UP000515165">
    <property type="component" value="Chromosome 2"/>
</dbReference>
<dbReference type="GO" id="GO:0051893">
    <property type="term" value="P:regulation of focal adhesion assembly"/>
    <property type="evidence" value="ECO:0007669"/>
    <property type="project" value="TreeGrafter"/>
</dbReference>
<keyword evidence="1 4" id="KW-0479">Metal-binding</keyword>
<evidence type="ECO:0000313" key="9">
    <source>
        <dbReference type="RefSeq" id="XP_027453431.1"/>
    </source>
</evidence>
<feature type="compositionally biased region" description="Basic and acidic residues" evidence="6">
    <location>
        <begin position="1"/>
        <end position="21"/>
    </location>
</feature>
<dbReference type="CTD" id="22998"/>
<feature type="compositionally biased region" description="Low complexity" evidence="6">
    <location>
        <begin position="682"/>
        <end position="693"/>
    </location>
</feature>
<dbReference type="GO" id="GO:0032034">
    <property type="term" value="F:myosin II head/neck binding"/>
    <property type="evidence" value="ECO:0007669"/>
    <property type="project" value="TreeGrafter"/>
</dbReference>
<feature type="region of interest" description="Disordered" evidence="6">
    <location>
        <begin position="1"/>
        <end position="172"/>
    </location>
</feature>
<dbReference type="SMART" id="SM00132">
    <property type="entry name" value="LIM"/>
    <property type="match status" value="1"/>
</dbReference>
<dbReference type="PANTHER" id="PTHR15551:SF3">
    <property type="entry name" value="LIM AND CALPONIN HOMOLOGY DOMAINS-CONTAINING PROTEIN 1"/>
    <property type="match status" value="1"/>
</dbReference>
<evidence type="ECO:0000256" key="5">
    <source>
        <dbReference type="SAM" id="Coils"/>
    </source>
</evidence>
<reference evidence="9" key="1">
    <citation type="submission" date="2025-08" db="UniProtKB">
        <authorList>
            <consortium name="RefSeq"/>
        </authorList>
    </citation>
    <scope>IDENTIFICATION</scope>
    <source>
        <tissue evidence="9">Blood</tissue>
    </source>
</reference>
<feature type="compositionally biased region" description="Basic and acidic residues" evidence="6">
    <location>
        <begin position="75"/>
        <end position="106"/>
    </location>
</feature>
<evidence type="ECO:0000256" key="2">
    <source>
        <dbReference type="ARBA" id="ARBA00022833"/>
    </source>
</evidence>
<organism evidence="8 9">
    <name type="scientific">Zalophus californianus</name>
    <name type="common">California sealion</name>
    <dbReference type="NCBI Taxonomy" id="9704"/>
    <lineage>
        <taxon>Eukaryota</taxon>
        <taxon>Metazoa</taxon>
        <taxon>Chordata</taxon>
        <taxon>Craniata</taxon>
        <taxon>Vertebrata</taxon>
        <taxon>Euteleostomi</taxon>
        <taxon>Mammalia</taxon>
        <taxon>Eutheria</taxon>
        <taxon>Laurasiatheria</taxon>
        <taxon>Carnivora</taxon>
        <taxon>Caniformia</taxon>
        <taxon>Pinnipedia</taxon>
        <taxon>Otariidae</taxon>
        <taxon>Zalophus</taxon>
    </lineage>
</organism>
<dbReference type="CDD" id="cd08368">
    <property type="entry name" value="LIM"/>
    <property type="match status" value="1"/>
</dbReference>
<dbReference type="Pfam" id="PF00412">
    <property type="entry name" value="LIM"/>
    <property type="match status" value="1"/>
</dbReference>
<evidence type="ECO:0000256" key="4">
    <source>
        <dbReference type="PROSITE-ProRule" id="PRU00125"/>
    </source>
</evidence>
<dbReference type="FunFam" id="2.10.110.10:FF:000041">
    <property type="entry name" value="LIM and calponin homology domains 1"/>
    <property type="match status" value="1"/>
</dbReference>
<dbReference type="Pfam" id="PF15949">
    <property type="entry name" value="DUF4757"/>
    <property type="match status" value="1"/>
</dbReference>
<feature type="compositionally biased region" description="Basic and acidic residues" evidence="6">
    <location>
        <begin position="534"/>
        <end position="550"/>
    </location>
</feature>
<keyword evidence="2 4" id="KW-0862">Zinc</keyword>